<dbReference type="EMBL" id="JNFQ01000007">
    <property type="protein sequence ID" value="KFG71363.1"/>
    <property type="molecule type" value="Genomic_DNA"/>
</dbReference>
<name>A0A086MR45_9ACTN</name>
<organism evidence="2 3">
    <name type="scientific">Streptomyces mutabilis</name>
    <dbReference type="NCBI Taxonomy" id="67332"/>
    <lineage>
        <taxon>Bacteria</taxon>
        <taxon>Bacillati</taxon>
        <taxon>Actinomycetota</taxon>
        <taxon>Actinomycetes</taxon>
        <taxon>Kitasatosporales</taxon>
        <taxon>Streptomycetaceae</taxon>
        <taxon>Streptomyces</taxon>
    </lineage>
</organism>
<sequence>MPDPGLREQHTTTRDLGPYGHLDIAERTDARSGSVLYRLHAPHVRGCVMLTPAASADDPTMPPRAPGDLLIHPDQFASAFALHDPRPLSVNNIVLTGPVRVTVEEAADFRPLRRGKTGRPEWLPPRTHRHALAVLGALIETWRKRQDLEELTTAARRQAAEVYLKTYTEQLSARRETAIRALNAVADAERRVTALHALLAA</sequence>
<reference evidence="2 3" key="1">
    <citation type="submission" date="2014-05" db="EMBL/GenBank/DDBJ databases">
        <title>Complete genome sequence of the Streptomyces mutabilis TRM45540.</title>
        <authorList>
            <person name="Luo X."/>
            <person name="Zhang L."/>
        </authorList>
    </citation>
    <scope>NUCLEOTIDE SEQUENCE [LARGE SCALE GENOMIC DNA]</scope>
    <source>
        <strain evidence="2 3">TRM45540</strain>
    </source>
</reference>
<evidence type="ECO:0000313" key="3">
    <source>
        <dbReference type="Proteomes" id="UP000029095"/>
    </source>
</evidence>
<feature type="region of interest" description="Disordered" evidence="1">
    <location>
        <begin position="1"/>
        <end position="20"/>
    </location>
</feature>
<accession>A0A086MR45</accession>
<comment type="caution">
    <text evidence="2">The sequence shown here is derived from an EMBL/GenBank/DDBJ whole genome shotgun (WGS) entry which is preliminary data.</text>
</comment>
<feature type="compositionally biased region" description="Basic and acidic residues" evidence="1">
    <location>
        <begin position="1"/>
        <end position="13"/>
    </location>
</feature>
<evidence type="ECO:0000313" key="2">
    <source>
        <dbReference type="EMBL" id="KFG71363.1"/>
    </source>
</evidence>
<dbReference type="HOGENOM" id="CLU_1359767_0_0_11"/>
<dbReference type="Proteomes" id="UP000029095">
    <property type="component" value="Unassembled WGS sequence"/>
</dbReference>
<protein>
    <submittedName>
        <fullName evidence="2">Uncharacterized protein</fullName>
    </submittedName>
</protein>
<keyword evidence="3" id="KW-1185">Reference proteome</keyword>
<gene>
    <name evidence="2" type="ORF">FM21_34255</name>
</gene>
<proteinExistence type="predicted"/>
<evidence type="ECO:0000256" key="1">
    <source>
        <dbReference type="SAM" id="MobiDB-lite"/>
    </source>
</evidence>
<dbReference type="RefSeq" id="WP_043385720.1">
    <property type="nucleotide sequence ID" value="NZ_KN039950.1"/>
</dbReference>
<dbReference type="AlphaFoldDB" id="A0A086MR45"/>